<feature type="region of interest" description="Disordered" evidence="1">
    <location>
        <begin position="108"/>
        <end position="204"/>
    </location>
</feature>
<dbReference type="AlphaFoldDB" id="A0A915CZD1"/>
<name>A0A915CZD1_9BILA</name>
<feature type="compositionally biased region" description="Polar residues" evidence="1">
    <location>
        <begin position="292"/>
        <end position="309"/>
    </location>
</feature>
<accession>A0A915CZD1</accession>
<feature type="region of interest" description="Disordered" evidence="1">
    <location>
        <begin position="276"/>
        <end position="341"/>
    </location>
</feature>
<protein>
    <submittedName>
        <fullName evidence="3">Uncharacterized protein</fullName>
    </submittedName>
</protein>
<feature type="compositionally biased region" description="Polar residues" evidence="1">
    <location>
        <begin position="121"/>
        <end position="145"/>
    </location>
</feature>
<dbReference type="WBParaSite" id="jg13759">
    <property type="protein sequence ID" value="jg13759"/>
    <property type="gene ID" value="jg13759"/>
</dbReference>
<proteinExistence type="predicted"/>
<evidence type="ECO:0000313" key="2">
    <source>
        <dbReference type="Proteomes" id="UP000887574"/>
    </source>
</evidence>
<reference evidence="3" key="1">
    <citation type="submission" date="2022-11" db="UniProtKB">
        <authorList>
            <consortium name="WormBaseParasite"/>
        </authorList>
    </citation>
    <scope>IDENTIFICATION</scope>
</reference>
<feature type="compositionally biased region" description="Low complexity" evidence="1">
    <location>
        <begin position="152"/>
        <end position="161"/>
    </location>
</feature>
<feature type="compositionally biased region" description="Polar residues" evidence="1">
    <location>
        <begin position="195"/>
        <end position="204"/>
    </location>
</feature>
<evidence type="ECO:0000256" key="1">
    <source>
        <dbReference type="SAM" id="MobiDB-lite"/>
    </source>
</evidence>
<organism evidence="2 3">
    <name type="scientific">Ditylenchus dipsaci</name>
    <dbReference type="NCBI Taxonomy" id="166011"/>
    <lineage>
        <taxon>Eukaryota</taxon>
        <taxon>Metazoa</taxon>
        <taxon>Ecdysozoa</taxon>
        <taxon>Nematoda</taxon>
        <taxon>Chromadorea</taxon>
        <taxon>Rhabditida</taxon>
        <taxon>Tylenchina</taxon>
        <taxon>Tylenchomorpha</taxon>
        <taxon>Sphaerularioidea</taxon>
        <taxon>Anguinidae</taxon>
        <taxon>Anguininae</taxon>
        <taxon>Ditylenchus</taxon>
    </lineage>
</organism>
<dbReference type="Proteomes" id="UP000887574">
    <property type="component" value="Unplaced"/>
</dbReference>
<evidence type="ECO:0000313" key="3">
    <source>
        <dbReference type="WBParaSite" id="jg13759"/>
    </source>
</evidence>
<keyword evidence="2" id="KW-1185">Reference proteome</keyword>
<sequence>MGLCFDESGRPIDFSSRPIDPIFRKAREHLDHQRDYTRLAEPVNAMSHASSDSSVHDGSGATIGGDLGLLSRTSGCLIGISADRLKSLSSAATASSIAGGMTFNSMTAVSSHNEQHDRPESNNNPMAIKSGANSASCSNVASPSNPLAVGIAKPSPKPMSKPAKRKFGQEDSNQVIVDLQDDNDKNLNVEELSPPASNKARSNTISATTSTMSGFSGLTSSALLSAALQKQQNLAASQGVNSSNDYENLDVVVTEACNDESGLVEVVDSGKVARSIESGELLDEDHSKNEGNSRQTTEKSTSSPTNDQPLTVDDMDDGEDSSPGGKRLRIASFSSVDDGDV</sequence>